<keyword evidence="2" id="KW-1185">Reference proteome</keyword>
<proteinExistence type="predicted"/>
<protein>
    <submittedName>
        <fullName evidence="1">DUF4150 domain-containing protein</fullName>
    </submittedName>
</protein>
<organism evidence="1 2">
    <name type="scientific">Neptunicella marina</name>
    <dbReference type="NCBI Taxonomy" id="2125989"/>
    <lineage>
        <taxon>Bacteria</taxon>
        <taxon>Pseudomonadati</taxon>
        <taxon>Pseudomonadota</taxon>
        <taxon>Gammaproteobacteria</taxon>
        <taxon>Alteromonadales</taxon>
        <taxon>Alteromonadaceae</taxon>
        <taxon>Neptunicella</taxon>
    </lineage>
</organism>
<dbReference type="Pfam" id="PF13665">
    <property type="entry name" value="Tox-PAAR-like"/>
    <property type="match status" value="1"/>
</dbReference>
<accession>A0A8J6M007</accession>
<gene>
    <name evidence="1" type="ORF">H8B19_12340</name>
</gene>
<sequence length="137" mass="14130">MFPITTKGGGMSIAMPDVCKTPAPPAPPIPIPYPNMASFTQANPGTCSKKVKILNQAVITKDTQVSMTSGDEAGSVGGVVSNMIKGPAKATKFSTKVKVEGKNVVYHTCMIGHNGSNANSPAGIHSVPSQMKVTVMS</sequence>
<name>A0A8J6M007_9ALTE</name>
<dbReference type="AlphaFoldDB" id="A0A8J6M007"/>
<evidence type="ECO:0000313" key="1">
    <source>
        <dbReference type="EMBL" id="MBC3766670.1"/>
    </source>
</evidence>
<reference evidence="1" key="2">
    <citation type="submission" date="2020-08" db="EMBL/GenBank/DDBJ databases">
        <authorList>
            <person name="Lai Q."/>
        </authorList>
    </citation>
    <scope>NUCLEOTIDE SEQUENCE</scope>
    <source>
        <strain evidence="1">S27-2</strain>
    </source>
</reference>
<evidence type="ECO:0000313" key="2">
    <source>
        <dbReference type="Proteomes" id="UP000601768"/>
    </source>
</evidence>
<dbReference type="RefSeq" id="WP_186507197.1">
    <property type="nucleotide sequence ID" value="NZ_JACNEP010000009.1"/>
</dbReference>
<dbReference type="Proteomes" id="UP000601768">
    <property type="component" value="Unassembled WGS sequence"/>
</dbReference>
<dbReference type="EMBL" id="JACNEP010000009">
    <property type="protein sequence ID" value="MBC3766670.1"/>
    <property type="molecule type" value="Genomic_DNA"/>
</dbReference>
<comment type="caution">
    <text evidence="1">The sequence shown here is derived from an EMBL/GenBank/DDBJ whole genome shotgun (WGS) entry which is preliminary data.</text>
</comment>
<reference evidence="1" key="1">
    <citation type="journal article" date="2018" name="Int. J. Syst. Evol. Microbiol.">
        <title>Neptunicella marina gen. nov., sp. nov., isolated from surface seawater.</title>
        <authorList>
            <person name="Liu X."/>
            <person name="Lai Q."/>
            <person name="Du Y."/>
            <person name="Zhang X."/>
            <person name="Liu Z."/>
            <person name="Sun F."/>
            <person name="Shao Z."/>
        </authorList>
    </citation>
    <scope>NUCLEOTIDE SEQUENCE</scope>
    <source>
        <strain evidence="1">S27-2</strain>
    </source>
</reference>